<evidence type="ECO:0000313" key="4">
    <source>
        <dbReference type="Proteomes" id="UP000006798"/>
    </source>
</evidence>
<protein>
    <recommendedName>
        <fullName evidence="5">Surface antigen</fullName>
    </recommendedName>
</protein>
<keyword evidence="2" id="KW-0732">Signal</keyword>
<dbReference type="GeneID" id="34310435"/>
<dbReference type="RefSeq" id="WP_013956877.1">
    <property type="nucleotide sequence ID" value="NC_015726.1"/>
</dbReference>
<feature type="signal peptide" evidence="2">
    <location>
        <begin position="1"/>
        <end position="23"/>
    </location>
</feature>
<evidence type="ECO:0000256" key="1">
    <source>
        <dbReference type="SAM" id="MobiDB-lite"/>
    </source>
</evidence>
<feature type="chain" id="PRO_5003398606" description="Surface antigen" evidence="2">
    <location>
        <begin position="24"/>
        <end position="161"/>
    </location>
</feature>
<organism evidence="3 4">
    <name type="scientific">Cupriavidus necator (strain ATCC 43291 / DSM 13513 / CCUG 52238 / LMG 8453 / N-1)</name>
    <name type="common">Ralstonia eutropha</name>
    <dbReference type="NCBI Taxonomy" id="1042878"/>
    <lineage>
        <taxon>Bacteria</taxon>
        <taxon>Pseudomonadati</taxon>
        <taxon>Pseudomonadota</taxon>
        <taxon>Betaproteobacteria</taxon>
        <taxon>Burkholderiales</taxon>
        <taxon>Burkholderiaceae</taxon>
        <taxon>Cupriavidus</taxon>
    </lineage>
</organism>
<proteinExistence type="predicted"/>
<dbReference type="KEGG" id="cnc:CNE_1c19070"/>
<dbReference type="HOGENOM" id="CLU_133655_0_0_4"/>
<dbReference type="Proteomes" id="UP000006798">
    <property type="component" value="Chromosome 1"/>
</dbReference>
<gene>
    <name evidence="3" type="ordered locus">CNE_1c19070</name>
</gene>
<evidence type="ECO:0008006" key="5">
    <source>
        <dbReference type="Google" id="ProtNLM"/>
    </source>
</evidence>
<reference evidence="3 4" key="1">
    <citation type="journal article" date="2011" name="J. Bacteriol.">
        <title>Complete genome sequence of the type strain Cupriavidus necator N-1.</title>
        <authorList>
            <person name="Poehlein A."/>
            <person name="Kusian B."/>
            <person name="Friedrich B."/>
            <person name="Daniel R."/>
            <person name="Bowien B."/>
        </authorList>
    </citation>
    <scope>NUCLEOTIDE SEQUENCE [LARGE SCALE GENOMIC DNA]</scope>
    <source>
        <strain evidence="4">ATCC 43291 / DSM 13513 / CCUG 52238 / LMG 8453 / N-1</strain>
    </source>
</reference>
<dbReference type="EMBL" id="CP002877">
    <property type="protein sequence ID" value="AEI77247.1"/>
    <property type="molecule type" value="Genomic_DNA"/>
</dbReference>
<accession>G0EXP0</accession>
<evidence type="ECO:0000256" key="2">
    <source>
        <dbReference type="SAM" id="SignalP"/>
    </source>
</evidence>
<feature type="region of interest" description="Disordered" evidence="1">
    <location>
        <begin position="139"/>
        <end position="161"/>
    </location>
</feature>
<evidence type="ECO:0000313" key="3">
    <source>
        <dbReference type="EMBL" id="AEI77247.1"/>
    </source>
</evidence>
<name>G0EXP0_CUPNN</name>
<dbReference type="AlphaFoldDB" id="G0EXP0"/>
<sequence>MGKVLAAAAAVCAGLSFGVAAPAEELVSAPCQQVVGQAEIDGVLQVISGVACLQPDGTWQLVDGASGVVTYAAPAYYYDPWYWAPVGVGFGASVIFVDRFHHFHHMHHVFVRRPGVIVRGGFHGGFHSGSHGGFHRGFHGGGGGGSHGGSHGGFHGGGMHH</sequence>